<feature type="signal peptide" evidence="2">
    <location>
        <begin position="1"/>
        <end position="33"/>
    </location>
</feature>
<accession>A0ABW4FLJ3</accession>
<dbReference type="RefSeq" id="WP_343973824.1">
    <property type="nucleotide sequence ID" value="NZ_BAAAJG010000004.1"/>
</dbReference>
<name>A0ABW4FLJ3_9PSEU</name>
<dbReference type="PROSITE" id="PS51257">
    <property type="entry name" value="PROKAR_LIPOPROTEIN"/>
    <property type="match status" value="1"/>
</dbReference>
<evidence type="ECO:0000256" key="2">
    <source>
        <dbReference type="SAM" id="SignalP"/>
    </source>
</evidence>
<evidence type="ECO:0000256" key="1">
    <source>
        <dbReference type="SAM" id="MobiDB-lite"/>
    </source>
</evidence>
<protein>
    <recommendedName>
        <fullName evidence="5">Lipoprotein LpqN</fullName>
    </recommendedName>
</protein>
<keyword evidence="4" id="KW-1185">Reference proteome</keyword>
<proteinExistence type="predicted"/>
<gene>
    <name evidence="3" type="ORF">ACFSCY_17160</name>
</gene>
<evidence type="ECO:0000313" key="3">
    <source>
        <dbReference type="EMBL" id="MFD1531170.1"/>
    </source>
</evidence>
<reference evidence="4" key="1">
    <citation type="journal article" date="2019" name="Int. J. Syst. Evol. Microbiol.">
        <title>The Global Catalogue of Microorganisms (GCM) 10K type strain sequencing project: providing services to taxonomists for standard genome sequencing and annotation.</title>
        <authorList>
            <consortium name="The Broad Institute Genomics Platform"/>
            <consortium name="The Broad Institute Genome Sequencing Center for Infectious Disease"/>
            <person name="Wu L."/>
            <person name="Ma J."/>
        </authorList>
    </citation>
    <scope>NUCLEOTIDE SEQUENCE [LARGE SCALE GENOMIC DNA]</scope>
    <source>
        <strain evidence="4">JCM 12165</strain>
    </source>
</reference>
<evidence type="ECO:0008006" key="5">
    <source>
        <dbReference type="Google" id="ProtNLM"/>
    </source>
</evidence>
<dbReference type="Proteomes" id="UP001597145">
    <property type="component" value="Unassembled WGS sequence"/>
</dbReference>
<sequence length="222" mass="22633">MIRLDEAAVRRTAAVAVCTAALLAGSVACGSQAASPAPSRSAAPAASPAPSGSAGPVAPPPQAPEVNVAGDIPDNQVFVPYTAPDQSFQVSVPEGWARTADGAAVLFTDKYNSVRVESVQRPAAPDPTSATSDEVPAISAGTPYFALGNVTSVTRKAGPAVLITYNAASPADPVTGKSVATAVERYEFWKGGQEVVLTLSGPQGADNVDPWRAVTDSFGWQR</sequence>
<feature type="region of interest" description="Disordered" evidence="1">
    <location>
        <begin position="33"/>
        <end position="70"/>
    </location>
</feature>
<evidence type="ECO:0000313" key="4">
    <source>
        <dbReference type="Proteomes" id="UP001597145"/>
    </source>
</evidence>
<feature type="chain" id="PRO_5045104131" description="Lipoprotein LpqN" evidence="2">
    <location>
        <begin position="34"/>
        <end position="222"/>
    </location>
</feature>
<keyword evidence="2" id="KW-0732">Signal</keyword>
<dbReference type="EMBL" id="JBHUCP010000010">
    <property type="protein sequence ID" value="MFD1531170.1"/>
    <property type="molecule type" value="Genomic_DNA"/>
</dbReference>
<feature type="compositionally biased region" description="Low complexity" evidence="1">
    <location>
        <begin position="33"/>
        <end position="56"/>
    </location>
</feature>
<organism evidence="3 4">
    <name type="scientific">Pseudonocardia aurantiaca</name>
    <dbReference type="NCBI Taxonomy" id="75290"/>
    <lineage>
        <taxon>Bacteria</taxon>
        <taxon>Bacillati</taxon>
        <taxon>Actinomycetota</taxon>
        <taxon>Actinomycetes</taxon>
        <taxon>Pseudonocardiales</taxon>
        <taxon>Pseudonocardiaceae</taxon>
        <taxon>Pseudonocardia</taxon>
    </lineage>
</organism>
<comment type="caution">
    <text evidence="3">The sequence shown here is derived from an EMBL/GenBank/DDBJ whole genome shotgun (WGS) entry which is preliminary data.</text>
</comment>